<dbReference type="InParanoid" id="A0A0D0BBJ9"/>
<dbReference type="AlphaFoldDB" id="A0A0D0BBJ9"/>
<dbReference type="HOGENOM" id="CLU_1876787_0_0_1"/>
<protein>
    <submittedName>
        <fullName evidence="1">Uncharacterized protein</fullName>
    </submittedName>
</protein>
<gene>
    <name evidence="1" type="ORF">CY34DRAFT_240841</name>
</gene>
<evidence type="ECO:0000313" key="1">
    <source>
        <dbReference type="EMBL" id="KIK40893.1"/>
    </source>
</evidence>
<reference evidence="1 2" key="1">
    <citation type="submission" date="2014-04" db="EMBL/GenBank/DDBJ databases">
        <authorList>
            <consortium name="DOE Joint Genome Institute"/>
            <person name="Kuo A."/>
            <person name="Ruytinx J."/>
            <person name="Rineau F."/>
            <person name="Colpaert J."/>
            <person name="Kohler A."/>
            <person name="Nagy L.G."/>
            <person name="Floudas D."/>
            <person name="Copeland A."/>
            <person name="Barry K.W."/>
            <person name="Cichocki N."/>
            <person name="Veneault-Fourrey C."/>
            <person name="LaButti K."/>
            <person name="Lindquist E.A."/>
            <person name="Lipzen A."/>
            <person name="Lundell T."/>
            <person name="Morin E."/>
            <person name="Murat C."/>
            <person name="Sun H."/>
            <person name="Tunlid A."/>
            <person name="Henrissat B."/>
            <person name="Grigoriev I.V."/>
            <person name="Hibbett D.S."/>
            <person name="Martin F."/>
            <person name="Nordberg H.P."/>
            <person name="Cantor M.N."/>
            <person name="Hua S.X."/>
        </authorList>
    </citation>
    <scope>NUCLEOTIDE SEQUENCE [LARGE SCALE GENOMIC DNA]</scope>
    <source>
        <strain evidence="1 2">UH-Slu-Lm8-n1</strain>
    </source>
</reference>
<keyword evidence="2" id="KW-1185">Reference proteome</keyword>
<accession>A0A0D0BBJ9</accession>
<name>A0A0D0BBJ9_9AGAM</name>
<dbReference type="EMBL" id="KN835286">
    <property type="protein sequence ID" value="KIK40893.1"/>
    <property type="molecule type" value="Genomic_DNA"/>
</dbReference>
<evidence type="ECO:0000313" key="2">
    <source>
        <dbReference type="Proteomes" id="UP000054485"/>
    </source>
</evidence>
<sequence length="136" mass="15412">MSWQTARKTETIVTMIQVDKAASIIIRSVAGRFMPHRRCKASNTMIASETQSAVHNIDGSNTHVLAHSCRGDGTNQYCGHIAKLFVSLTRRTVPRNRGLLQWPLSARTSPTRISVLLKREYFAGLPWFYHMLSELR</sequence>
<organism evidence="1 2">
    <name type="scientific">Suillus luteus UH-Slu-Lm8-n1</name>
    <dbReference type="NCBI Taxonomy" id="930992"/>
    <lineage>
        <taxon>Eukaryota</taxon>
        <taxon>Fungi</taxon>
        <taxon>Dikarya</taxon>
        <taxon>Basidiomycota</taxon>
        <taxon>Agaricomycotina</taxon>
        <taxon>Agaricomycetes</taxon>
        <taxon>Agaricomycetidae</taxon>
        <taxon>Boletales</taxon>
        <taxon>Suillineae</taxon>
        <taxon>Suillaceae</taxon>
        <taxon>Suillus</taxon>
    </lineage>
</organism>
<reference evidence="2" key="2">
    <citation type="submission" date="2015-01" db="EMBL/GenBank/DDBJ databases">
        <title>Evolutionary Origins and Diversification of the Mycorrhizal Mutualists.</title>
        <authorList>
            <consortium name="DOE Joint Genome Institute"/>
            <consortium name="Mycorrhizal Genomics Consortium"/>
            <person name="Kohler A."/>
            <person name="Kuo A."/>
            <person name="Nagy L.G."/>
            <person name="Floudas D."/>
            <person name="Copeland A."/>
            <person name="Barry K.W."/>
            <person name="Cichocki N."/>
            <person name="Veneault-Fourrey C."/>
            <person name="LaButti K."/>
            <person name="Lindquist E.A."/>
            <person name="Lipzen A."/>
            <person name="Lundell T."/>
            <person name="Morin E."/>
            <person name="Murat C."/>
            <person name="Riley R."/>
            <person name="Ohm R."/>
            <person name="Sun H."/>
            <person name="Tunlid A."/>
            <person name="Henrissat B."/>
            <person name="Grigoriev I.V."/>
            <person name="Hibbett D.S."/>
            <person name="Martin F."/>
        </authorList>
    </citation>
    <scope>NUCLEOTIDE SEQUENCE [LARGE SCALE GENOMIC DNA]</scope>
    <source>
        <strain evidence="2">UH-Slu-Lm8-n1</strain>
    </source>
</reference>
<proteinExistence type="predicted"/>
<dbReference type="Proteomes" id="UP000054485">
    <property type="component" value="Unassembled WGS sequence"/>
</dbReference>